<evidence type="ECO:0000313" key="1">
    <source>
        <dbReference type="EnsemblPlants" id="EMT20170"/>
    </source>
</evidence>
<dbReference type="AlphaFoldDB" id="R7WFP6"/>
<sequence>MATCGTKEGLQDHRSGGWVRLYAEGLQHAHQHPRGPEPEHNSEDYMMQLTTMLYNMCTQNPTHDYSQQLYDKYGQSLRTTSRPPLVIAGFAALVNFKFS</sequence>
<protein>
    <submittedName>
        <fullName evidence="1">Uncharacterized protein</fullName>
    </submittedName>
</protein>
<proteinExistence type="predicted"/>
<dbReference type="EnsemblPlants" id="EMT20170">
    <property type="protein sequence ID" value="EMT20170"/>
    <property type="gene ID" value="F775_06439"/>
</dbReference>
<dbReference type="Gene3D" id="1.20.1310.10">
    <property type="entry name" value="Cullin Repeats"/>
    <property type="match status" value="1"/>
</dbReference>
<name>R7WFP6_AEGTA</name>
<reference evidence="1" key="1">
    <citation type="submission" date="2015-06" db="UniProtKB">
        <authorList>
            <consortium name="EnsemblPlants"/>
        </authorList>
    </citation>
    <scope>IDENTIFICATION</scope>
</reference>
<organism evidence="1">
    <name type="scientific">Aegilops tauschii</name>
    <name type="common">Tausch's goatgrass</name>
    <name type="synonym">Aegilops squarrosa</name>
    <dbReference type="NCBI Taxonomy" id="37682"/>
    <lineage>
        <taxon>Eukaryota</taxon>
        <taxon>Viridiplantae</taxon>
        <taxon>Streptophyta</taxon>
        <taxon>Embryophyta</taxon>
        <taxon>Tracheophyta</taxon>
        <taxon>Spermatophyta</taxon>
        <taxon>Magnoliopsida</taxon>
        <taxon>Liliopsida</taxon>
        <taxon>Poales</taxon>
        <taxon>Poaceae</taxon>
        <taxon>BOP clade</taxon>
        <taxon>Pooideae</taxon>
        <taxon>Triticodae</taxon>
        <taxon>Triticeae</taxon>
        <taxon>Triticinae</taxon>
        <taxon>Aegilops</taxon>
    </lineage>
</organism>
<accession>R7WFP6</accession>